<gene>
    <name evidence="2" type="ORF">ACJ73_06378</name>
</gene>
<dbReference type="EMBL" id="LGTZ01001114">
    <property type="protein sequence ID" value="OJD22277.1"/>
    <property type="molecule type" value="Genomic_DNA"/>
</dbReference>
<evidence type="ECO:0000313" key="3">
    <source>
        <dbReference type="Proteomes" id="UP000242791"/>
    </source>
</evidence>
<comment type="caution">
    <text evidence="2">The sequence shown here is derived from an EMBL/GenBank/DDBJ whole genome shotgun (WGS) entry which is preliminary data.</text>
</comment>
<evidence type="ECO:0000313" key="2">
    <source>
        <dbReference type="EMBL" id="OJD22277.1"/>
    </source>
</evidence>
<dbReference type="VEuPathDB" id="FungiDB:ACJ73_06378"/>
<sequence>MHQLPALRAPTQTTGPFPLDGQDSSNMSRNQIKRVLDSAPKVYWNRATQITRIAMMWLKYIEGRLVSEVCPHLSEEARYDINQQLYGFVRQLQSLKMDSPGPIGGGVSKGAFFTDYGAGPFTSKNDIEM</sequence>
<dbReference type="Proteomes" id="UP000242791">
    <property type="component" value="Unassembled WGS sequence"/>
</dbReference>
<dbReference type="AlphaFoldDB" id="A0A1J9R3T1"/>
<name>A0A1J9R3T1_9EURO</name>
<reference evidence="2 3" key="1">
    <citation type="submission" date="2015-08" db="EMBL/GenBank/DDBJ databases">
        <title>Emmonsia species relationships and genome sequence.</title>
        <authorList>
            <person name="Cuomo C.A."/>
            <person name="Schwartz I.S."/>
            <person name="Kenyon C."/>
            <person name="De Hoog G.S."/>
            <person name="Govender N.P."/>
            <person name="Botha A."/>
            <person name="Moreno L."/>
            <person name="De Vries M."/>
            <person name="Munoz J.F."/>
            <person name="Stielow J.B."/>
        </authorList>
    </citation>
    <scope>NUCLEOTIDE SEQUENCE [LARGE SCALE GENOMIC DNA]</scope>
    <source>
        <strain evidence="2 3">EI222</strain>
    </source>
</reference>
<proteinExistence type="predicted"/>
<accession>A0A1J9R3T1</accession>
<protein>
    <submittedName>
        <fullName evidence="2">Uncharacterized protein</fullName>
    </submittedName>
</protein>
<organism evidence="2 3">
    <name type="scientific">Blastomyces percursus</name>
    <dbReference type="NCBI Taxonomy" id="1658174"/>
    <lineage>
        <taxon>Eukaryota</taxon>
        <taxon>Fungi</taxon>
        <taxon>Dikarya</taxon>
        <taxon>Ascomycota</taxon>
        <taxon>Pezizomycotina</taxon>
        <taxon>Eurotiomycetes</taxon>
        <taxon>Eurotiomycetidae</taxon>
        <taxon>Onygenales</taxon>
        <taxon>Ajellomycetaceae</taxon>
        <taxon>Blastomyces</taxon>
    </lineage>
</organism>
<feature type="region of interest" description="Disordered" evidence="1">
    <location>
        <begin position="1"/>
        <end position="26"/>
    </location>
</feature>
<keyword evidence="3" id="KW-1185">Reference proteome</keyword>
<evidence type="ECO:0000256" key="1">
    <source>
        <dbReference type="SAM" id="MobiDB-lite"/>
    </source>
</evidence>
<dbReference type="OrthoDB" id="4182541at2759"/>